<reference evidence="2 3" key="1">
    <citation type="submission" date="2013-01" db="EMBL/GenBank/DDBJ databases">
        <title>Whole genome shotgun sequence of Gordonia soli NBRC 108243.</title>
        <authorList>
            <person name="Isaki-Nakamura S."/>
            <person name="Hosoyama A."/>
            <person name="Tsuchikane K."/>
            <person name="Ando Y."/>
            <person name="Baba S."/>
            <person name="Ohji S."/>
            <person name="Hamada M."/>
            <person name="Tamura T."/>
            <person name="Yamazoe A."/>
            <person name="Yamazaki S."/>
            <person name="Fujita N."/>
        </authorList>
    </citation>
    <scope>NUCLEOTIDE SEQUENCE [LARGE SCALE GENOMIC DNA]</scope>
    <source>
        <strain evidence="2 3">NBRC 108243</strain>
    </source>
</reference>
<protein>
    <submittedName>
        <fullName evidence="2">Uncharacterized protein</fullName>
    </submittedName>
</protein>
<feature type="compositionally biased region" description="Basic and acidic residues" evidence="1">
    <location>
        <begin position="71"/>
        <end position="80"/>
    </location>
</feature>
<name>M0QDK8_9ACTN</name>
<keyword evidence="3" id="KW-1185">Reference proteome</keyword>
<feature type="region of interest" description="Disordered" evidence="1">
    <location>
        <begin position="1"/>
        <end position="39"/>
    </location>
</feature>
<dbReference type="eggNOG" id="ENOG502ZPVK">
    <property type="taxonomic scope" value="Bacteria"/>
</dbReference>
<sequence length="94" mass="10016">MTAAFPRGSLRPKLVTMSASHDRDRSAGAESVVDDPDIPHRYPHDAAFAFEDATPVGETARIVAETPAYEAARHGNDWNRGHALGGSDGTTEGQ</sequence>
<dbReference type="AlphaFoldDB" id="M0QDK8"/>
<dbReference type="Proteomes" id="UP000011666">
    <property type="component" value="Unassembled WGS sequence"/>
</dbReference>
<organism evidence="2 3">
    <name type="scientific">Gordonia soli NBRC 108243</name>
    <dbReference type="NCBI Taxonomy" id="1223545"/>
    <lineage>
        <taxon>Bacteria</taxon>
        <taxon>Bacillati</taxon>
        <taxon>Actinomycetota</taxon>
        <taxon>Actinomycetes</taxon>
        <taxon>Mycobacteriales</taxon>
        <taxon>Gordoniaceae</taxon>
        <taxon>Gordonia</taxon>
    </lineage>
</organism>
<comment type="caution">
    <text evidence="2">The sequence shown here is derived from an EMBL/GenBank/DDBJ whole genome shotgun (WGS) entry which is preliminary data.</text>
</comment>
<proteinExistence type="predicted"/>
<dbReference type="STRING" id="1223545.GS4_03_01410"/>
<gene>
    <name evidence="2" type="ORF">GS4_03_01410</name>
</gene>
<accession>M0QDK8</accession>
<evidence type="ECO:0000256" key="1">
    <source>
        <dbReference type="SAM" id="MobiDB-lite"/>
    </source>
</evidence>
<evidence type="ECO:0000313" key="3">
    <source>
        <dbReference type="Proteomes" id="UP000011666"/>
    </source>
</evidence>
<evidence type="ECO:0000313" key="2">
    <source>
        <dbReference type="EMBL" id="GAC66693.1"/>
    </source>
</evidence>
<feature type="region of interest" description="Disordered" evidence="1">
    <location>
        <begin position="70"/>
        <end position="94"/>
    </location>
</feature>
<dbReference type="EMBL" id="BANX01000003">
    <property type="protein sequence ID" value="GAC66693.1"/>
    <property type="molecule type" value="Genomic_DNA"/>
</dbReference>